<dbReference type="Pfam" id="PF07734">
    <property type="entry name" value="FBA_1"/>
    <property type="match status" value="1"/>
</dbReference>
<reference evidence="3" key="1">
    <citation type="journal article" date="2024" name="IScience">
        <title>Strigolactones Initiate the Formation of Haustorium-like Structures in Castilleja.</title>
        <authorList>
            <person name="Buerger M."/>
            <person name="Peterson D."/>
            <person name="Chory J."/>
        </authorList>
    </citation>
    <scope>NUCLEOTIDE SEQUENCE [LARGE SCALE GENOMIC DNA]</scope>
</reference>
<dbReference type="AlphaFoldDB" id="A0ABD3BK12"/>
<dbReference type="InterPro" id="IPR017451">
    <property type="entry name" value="F-box-assoc_interact_dom"/>
</dbReference>
<organism evidence="2 3">
    <name type="scientific">Castilleja foliolosa</name>
    <dbReference type="NCBI Taxonomy" id="1961234"/>
    <lineage>
        <taxon>Eukaryota</taxon>
        <taxon>Viridiplantae</taxon>
        <taxon>Streptophyta</taxon>
        <taxon>Embryophyta</taxon>
        <taxon>Tracheophyta</taxon>
        <taxon>Spermatophyta</taxon>
        <taxon>Magnoliopsida</taxon>
        <taxon>eudicotyledons</taxon>
        <taxon>Gunneridae</taxon>
        <taxon>Pentapetalae</taxon>
        <taxon>asterids</taxon>
        <taxon>lamiids</taxon>
        <taxon>Lamiales</taxon>
        <taxon>Orobanchaceae</taxon>
        <taxon>Pedicularideae</taxon>
        <taxon>Castillejinae</taxon>
        <taxon>Castilleja</taxon>
    </lineage>
</organism>
<dbReference type="NCBIfam" id="TIGR01640">
    <property type="entry name" value="F_box_assoc_1"/>
    <property type="match status" value="1"/>
</dbReference>
<name>A0ABD3BK12_9LAMI</name>
<dbReference type="PANTHER" id="PTHR31672">
    <property type="entry name" value="BNACNNG10540D PROTEIN"/>
    <property type="match status" value="1"/>
</dbReference>
<proteinExistence type="predicted"/>
<evidence type="ECO:0000313" key="2">
    <source>
        <dbReference type="EMBL" id="KAL3617102.1"/>
    </source>
</evidence>
<evidence type="ECO:0000259" key="1">
    <source>
        <dbReference type="Pfam" id="PF07734"/>
    </source>
</evidence>
<dbReference type="EMBL" id="JAVIJP010000087">
    <property type="protein sequence ID" value="KAL3617102.1"/>
    <property type="molecule type" value="Genomic_DNA"/>
</dbReference>
<feature type="domain" description="F-box associated beta-propeller type 1" evidence="1">
    <location>
        <begin position="3"/>
        <end position="220"/>
    </location>
</feature>
<keyword evidence="3" id="KW-1185">Reference proteome</keyword>
<evidence type="ECO:0000313" key="3">
    <source>
        <dbReference type="Proteomes" id="UP001632038"/>
    </source>
</evidence>
<sequence length="247" mass="27557">MKNEKVLVNPVTLSITRIPTCPLELENHGVSMLGFGYDNLGDDYKIGYLPCNYKANVSKRGCTETFMGVYSVKLGAWKTVKCPPYRYSSFSHGAFVNGAIHWLAAKSMVGKLGNWCVSALNLACEAFFEIPIPIPSCKEEHLQIVCLGGCLCVFNLLADGRTDIWIMEKYVVAGNWIKSYHVYSKDFLIPLCFIGHEEVVAIDNERMLIVLNLRDQTSRDVLVDVPERFHCGCAFLESLVEPSFGGV</sequence>
<comment type="caution">
    <text evidence="2">The sequence shown here is derived from an EMBL/GenBank/DDBJ whole genome shotgun (WGS) entry which is preliminary data.</text>
</comment>
<gene>
    <name evidence="2" type="ORF">CASFOL_039496</name>
</gene>
<dbReference type="InterPro" id="IPR050796">
    <property type="entry name" value="SCF_F-box_component"/>
</dbReference>
<dbReference type="Proteomes" id="UP001632038">
    <property type="component" value="Unassembled WGS sequence"/>
</dbReference>
<dbReference type="InterPro" id="IPR006527">
    <property type="entry name" value="F-box-assoc_dom_typ1"/>
</dbReference>
<protein>
    <recommendedName>
        <fullName evidence="1">F-box associated beta-propeller type 1 domain-containing protein</fullName>
    </recommendedName>
</protein>
<accession>A0ABD3BK12</accession>
<dbReference type="PANTHER" id="PTHR31672:SF13">
    <property type="entry name" value="F-BOX PROTEIN CPR30-LIKE"/>
    <property type="match status" value="1"/>
</dbReference>